<dbReference type="InterPro" id="IPR052337">
    <property type="entry name" value="SAT4-like"/>
</dbReference>
<feature type="transmembrane region" description="Helical" evidence="7">
    <location>
        <begin position="58"/>
        <end position="80"/>
    </location>
</feature>
<evidence type="ECO:0000256" key="3">
    <source>
        <dbReference type="ARBA" id="ARBA00022989"/>
    </source>
</evidence>
<feature type="transmembrane region" description="Helical" evidence="7">
    <location>
        <begin position="137"/>
        <end position="158"/>
    </location>
</feature>
<feature type="transmembrane region" description="Helical" evidence="7">
    <location>
        <begin position="100"/>
        <end position="125"/>
    </location>
</feature>
<keyword evidence="3 7" id="KW-1133">Transmembrane helix</keyword>
<evidence type="ECO:0000256" key="5">
    <source>
        <dbReference type="ARBA" id="ARBA00038359"/>
    </source>
</evidence>
<dbReference type="AlphaFoldDB" id="A0A1W2TJ12"/>
<reference evidence="9" key="1">
    <citation type="submission" date="2016-03" db="EMBL/GenBank/DDBJ databases">
        <title>Draft genome sequence of Rosellinia necatrix.</title>
        <authorList>
            <person name="Kanematsu S."/>
        </authorList>
    </citation>
    <scope>NUCLEOTIDE SEQUENCE [LARGE SCALE GENOMIC DNA]</scope>
    <source>
        <strain evidence="9">W97</strain>
    </source>
</reference>
<evidence type="ECO:0000256" key="1">
    <source>
        <dbReference type="ARBA" id="ARBA00004141"/>
    </source>
</evidence>
<evidence type="ECO:0000256" key="2">
    <source>
        <dbReference type="ARBA" id="ARBA00022692"/>
    </source>
</evidence>
<feature type="domain" description="Rhodopsin" evidence="8">
    <location>
        <begin position="42"/>
        <end position="278"/>
    </location>
</feature>
<gene>
    <name evidence="9" type="ORF">SAMD00023353_1500440</name>
</gene>
<evidence type="ECO:0000256" key="4">
    <source>
        <dbReference type="ARBA" id="ARBA00023136"/>
    </source>
</evidence>
<proteinExistence type="inferred from homology"/>
<feature type="transmembrane region" description="Helical" evidence="7">
    <location>
        <begin position="27"/>
        <end position="46"/>
    </location>
</feature>
<keyword evidence="4 7" id="KW-0472">Membrane</keyword>
<name>A0A1W2TJ12_ROSNE</name>
<evidence type="ECO:0000259" key="8">
    <source>
        <dbReference type="Pfam" id="PF20684"/>
    </source>
</evidence>
<feature type="transmembrane region" description="Helical" evidence="7">
    <location>
        <begin position="216"/>
        <end position="236"/>
    </location>
</feature>
<dbReference type="PANTHER" id="PTHR33048:SF158">
    <property type="entry name" value="MEMBRANE PROTEIN PTH11-LIKE, PUTATIVE-RELATED"/>
    <property type="match status" value="1"/>
</dbReference>
<sequence length="370" mass="40412">MNSDSPAASGPVSQPAGDIGNHVLPEAIVIVSGALVLLAVIVRLLARHMMKRMGIADILLVISLGFFIAHHYNAYQAAIYPGLGVHQWQFNPELAAASHYNFKLGSVTFGLNIVFLKIAILLDWIHTFVPTGTRNGLFWILVVLIASNAVFYFIGTFIEAFQCPPQDTRTPGCNIDVVKYNVASGIINVVSDLTILTAPHWVIWKLHMSRARKMGVSVLFIIGALATGSAIGRVVYVARAYDTGDILFHSVPINLWAIAEETFGYLVIGIPSIPKVLRDSPCARHFGSMARSKRQGTNPSGYPERGSTWPSSASRRYRNPWETEEETDTHVLVTVVGGEGKDIPLPDRARMYKEQDGRNSSAEGVGMAIS</sequence>
<keyword evidence="10" id="KW-1185">Reference proteome</keyword>
<feature type="transmembrane region" description="Helical" evidence="7">
    <location>
        <begin position="178"/>
        <end position="204"/>
    </location>
</feature>
<dbReference type="OrthoDB" id="2496787at2759"/>
<dbReference type="PANTHER" id="PTHR33048">
    <property type="entry name" value="PTH11-LIKE INTEGRAL MEMBRANE PROTEIN (AFU_ORTHOLOGUE AFUA_5G11245)"/>
    <property type="match status" value="1"/>
</dbReference>
<evidence type="ECO:0000313" key="9">
    <source>
        <dbReference type="EMBL" id="GAP88178.1"/>
    </source>
</evidence>
<evidence type="ECO:0000256" key="7">
    <source>
        <dbReference type="SAM" id="Phobius"/>
    </source>
</evidence>
<evidence type="ECO:0000313" key="10">
    <source>
        <dbReference type="Proteomes" id="UP000054516"/>
    </source>
</evidence>
<evidence type="ECO:0000256" key="6">
    <source>
        <dbReference type="SAM" id="MobiDB-lite"/>
    </source>
</evidence>
<dbReference type="OMA" id="CIASAMR"/>
<dbReference type="Proteomes" id="UP000054516">
    <property type="component" value="Unassembled WGS sequence"/>
</dbReference>
<dbReference type="InterPro" id="IPR049326">
    <property type="entry name" value="Rhodopsin_dom_fungi"/>
</dbReference>
<feature type="region of interest" description="Disordered" evidence="6">
    <location>
        <begin position="289"/>
        <end position="324"/>
    </location>
</feature>
<keyword evidence="2 7" id="KW-0812">Transmembrane</keyword>
<dbReference type="EMBL" id="DF977460">
    <property type="protein sequence ID" value="GAP88178.1"/>
    <property type="molecule type" value="Genomic_DNA"/>
</dbReference>
<accession>A0A1W2TJ12</accession>
<comment type="subcellular location">
    <subcellularLocation>
        <location evidence="1">Membrane</location>
        <topology evidence="1">Multi-pass membrane protein</topology>
    </subcellularLocation>
</comment>
<dbReference type="Pfam" id="PF20684">
    <property type="entry name" value="Fung_rhodopsin"/>
    <property type="match status" value="1"/>
</dbReference>
<comment type="similarity">
    <text evidence="5">Belongs to the SAT4 family.</text>
</comment>
<organism evidence="9">
    <name type="scientific">Rosellinia necatrix</name>
    <name type="common">White root-rot fungus</name>
    <dbReference type="NCBI Taxonomy" id="77044"/>
    <lineage>
        <taxon>Eukaryota</taxon>
        <taxon>Fungi</taxon>
        <taxon>Dikarya</taxon>
        <taxon>Ascomycota</taxon>
        <taxon>Pezizomycotina</taxon>
        <taxon>Sordariomycetes</taxon>
        <taxon>Xylariomycetidae</taxon>
        <taxon>Xylariales</taxon>
        <taxon>Xylariaceae</taxon>
        <taxon>Rosellinia</taxon>
    </lineage>
</organism>
<protein>
    <submittedName>
        <fullName evidence="9">Putative integral membrane protein PTH11</fullName>
    </submittedName>
</protein>
<dbReference type="GO" id="GO:0016020">
    <property type="term" value="C:membrane"/>
    <property type="evidence" value="ECO:0007669"/>
    <property type="project" value="UniProtKB-SubCell"/>
</dbReference>